<dbReference type="EMBL" id="JAACJO010000008">
    <property type="protein sequence ID" value="KAF5355186.1"/>
    <property type="molecule type" value="Genomic_DNA"/>
</dbReference>
<dbReference type="AlphaFoldDB" id="A0A8H5D9L1"/>
<accession>A0A8H5D9L1</accession>
<dbReference type="InterPro" id="IPR052953">
    <property type="entry name" value="Ser-rich/MCO-related"/>
</dbReference>
<feature type="compositionally biased region" description="Low complexity" evidence="1">
    <location>
        <begin position="158"/>
        <end position="177"/>
    </location>
</feature>
<dbReference type="OrthoDB" id="2331100at2759"/>
<evidence type="ECO:0000256" key="3">
    <source>
        <dbReference type="SAM" id="SignalP"/>
    </source>
</evidence>
<feature type="chain" id="PRO_5034703932" description="Extracellular serine-rich protein" evidence="3">
    <location>
        <begin position="21"/>
        <end position="206"/>
    </location>
</feature>
<evidence type="ECO:0000313" key="5">
    <source>
        <dbReference type="Proteomes" id="UP000559027"/>
    </source>
</evidence>
<comment type="caution">
    <text evidence="4">The sequence shown here is derived from an EMBL/GenBank/DDBJ whole genome shotgun (WGS) entry which is preliminary data.</text>
</comment>
<dbReference type="Gene3D" id="2.60.40.420">
    <property type="entry name" value="Cupredoxins - blue copper proteins"/>
    <property type="match status" value="1"/>
</dbReference>
<reference evidence="4 5" key="1">
    <citation type="journal article" date="2020" name="ISME J.">
        <title>Uncovering the hidden diversity of litter-decomposition mechanisms in mushroom-forming fungi.</title>
        <authorList>
            <person name="Floudas D."/>
            <person name="Bentzer J."/>
            <person name="Ahren D."/>
            <person name="Johansson T."/>
            <person name="Persson P."/>
            <person name="Tunlid A."/>
        </authorList>
    </citation>
    <scope>NUCLEOTIDE SEQUENCE [LARGE SCALE GENOMIC DNA]</scope>
    <source>
        <strain evidence="4 5">CBS 146.42</strain>
    </source>
</reference>
<keyword evidence="2" id="KW-0472">Membrane</keyword>
<feature type="signal peptide" evidence="3">
    <location>
        <begin position="1"/>
        <end position="20"/>
    </location>
</feature>
<dbReference type="InterPro" id="IPR008972">
    <property type="entry name" value="Cupredoxin"/>
</dbReference>
<organism evidence="4 5">
    <name type="scientific">Leucocoprinus leucothites</name>
    <dbReference type="NCBI Taxonomy" id="201217"/>
    <lineage>
        <taxon>Eukaryota</taxon>
        <taxon>Fungi</taxon>
        <taxon>Dikarya</taxon>
        <taxon>Basidiomycota</taxon>
        <taxon>Agaricomycotina</taxon>
        <taxon>Agaricomycetes</taxon>
        <taxon>Agaricomycetidae</taxon>
        <taxon>Agaricales</taxon>
        <taxon>Agaricineae</taxon>
        <taxon>Agaricaceae</taxon>
        <taxon>Leucocoprinus</taxon>
    </lineage>
</organism>
<evidence type="ECO:0008006" key="6">
    <source>
        <dbReference type="Google" id="ProtNLM"/>
    </source>
</evidence>
<evidence type="ECO:0000256" key="1">
    <source>
        <dbReference type="SAM" id="MobiDB-lite"/>
    </source>
</evidence>
<feature type="region of interest" description="Disordered" evidence="1">
    <location>
        <begin position="151"/>
        <end position="177"/>
    </location>
</feature>
<keyword evidence="2" id="KW-0812">Transmembrane</keyword>
<dbReference type="PANTHER" id="PTHR34883">
    <property type="entry name" value="SERINE-RICH PROTEIN, PUTATIVE-RELATED-RELATED"/>
    <property type="match status" value="1"/>
</dbReference>
<gene>
    <name evidence="4" type="ORF">D9756_005475</name>
</gene>
<evidence type="ECO:0000256" key="2">
    <source>
        <dbReference type="SAM" id="Phobius"/>
    </source>
</evidence>
<evidence type="ECO:0000313" key="4">
    <source>
        <dbReference type="EMBL" id="KAF5355186.1"/>
    </source>
</evidence>
<sequence length="206" mass="21643">MYTLPSTLLVLFAFWTLVSAKIVVVTVGHNTTDNLAGVFDPPTVTAEQGDVVYFNFTQGNHTVTQSLFAAPCIPAHDFNETINGFNSGLRDAGNYSAITNLQIPIEDSTTTIWYFDWNTCNVGGVGAINVNESSYETYDGFVRNALRLNGTESEDEPTSSSGHGSGTATGSSTAASSTHSSSATQAVVMGAAGVVPLLLGAFVLMV</sequence>
<proteinExistence type="predicted"/>
<keyword evidence="5" id="KW-1185">Reference proteome</keyword>
<dbReference type="PANTHER" id="PTHR34883:SF15">
    <property type="entry name" value="EXTRACELLULAR SERINE-RICH PROTEIN"/>
    <property type="match status" value="1"/>
</dbReference>
<dbReference type="Proteomes" id="UP000559027">
    <property type="component" value="Unassembled WGS sequence"/>
</dbReference>
<dbReference type="SUPFAM" id="SSF49503">
    <property type="entry name" value="Cupredoxins"/>
    <property type="match status" value="1"/>
</dbReference>
<name>A0A8H5D9L1_9AGAR</name>
<keyword evidence="3" id="KW-0732">Signal</keyword>
<feature type="transmembrane region" description="Helical" evidence="2">
    <location>
        <begin position="186"/>
        <end position="205"/>
    </location>
</feature>
<protein>
    <recommendedName>
        <fullName evidence="6">Extracellular serine-rich protein</fullName>
    </recommendedName>
</protein>
<keyword evidence="2" id="KW-1133">Transmembrane helix</keyword>